<feature type="compositionally biased region" description="Acidic residues" evidence="2">
    <location>
        <begin position="526"/>
        <end position="541"/>
    </location>
</feature>
<feature type="compositionally biased region" description="Basic and acidic residues" evidence="2">
    <location>
        <begin position="479"/>
        <end position="488"/>
    </location>
</feature>
<feature type="compositionally biased region" description="Basic and acidic residues" evidence="2">
    <location>
        <begin position="450"/>
        <end position="462"/>
    </location>
</feature>
<evidence type="ECO:0000313" key="4">
    <source>
        <dbReference type="Proteomes" id="UP000029120"/>
    </source>
</evidence>
<protein>
    <recommendedName>
        <fullName evidence="5">DUF1204 domain-containing protein</fullName>
    </recommendedName>
</protein>
<accession>A0A087G077</accession>
<gene>
    <name evidence="3" type="ORF">AALP_AAs58733U000200</name>
</gene>
<name>A0A087G077_ARAAL</name>
<dbReference type="Gene3D" id="1.20.5.340">
    <property type="match status" value="1"/>
</dbReference>
<keyword evidence="1" id="KW-0175">Coiled coil</keyword>
<dbReference type="Gramene" id="KFK23279">
    <property type="protein sequence ID" value="KFK23279"/>
    <property type="gene ID" value="AALP_AAs58733U000200"/>
</dbReference>
<feature type="region of interest" description="Disordered" evidence="2">
    <location>
        <begin position="445"/>
        <end position="541"/>
    </location>
</feature>
<evidence type="ECO:0008006" key="5">
    <source>
        <dbReference type="Google" id="ProtNLM"/>
    </source>
</evidence>
<dbReference type="Proteomes" id="UP000029120">
    <property type="component" value="Unassembled WGS sequence"/>
</dbReference>
<dbReference type="EMBL" id="KL980547">
    <property type="protein sequence ID" value="KFK23279.1"/>
    <property type="molecule type" value="Genomic_DNA"/>
</dbReference>
<organism evidence="3 4">
    <name type="scientific">Arabis alpina</name>
    <name type="common">Alpine rock-cress</name>
    <dbReference type="NCBI Taxonomy" id="50452"/>
    <lineage>
        <taxon>Eukaryota</taxon>
        <taxon>Viridiplantae</taxon>
        <taxon>Streptophyta</taxon>
        <taxon>Embryophyta</taxon>
        <taxon>Tracheophyta</taxon>
        <taxon>Spermatophyta</taxon>
        <taxon>Magnoliopsida</taxon>
        <taxon>eudicotyledons</taxon>
        <taxon>Gunneridae</taxon>
        <taxon>Pentapetalae</taxon>
        <taxon>rosids</taxon>
        <taxon>malvids</taxon>
        <taxon>Brassicales</taxon>
        <taxon>Brassicaceae</taxon>
        <taxon>Arabideae</taxon>
        <taxon>Arabis</taxon>
    </lineage>
</organism>
<feature type="coiled-coil region" evidence="1">
    <location>
        <begin position="278"/>
        <end position="340"/>
    </location>
</feature>
<evidence type="ECO:0000256" key="1">
    <source>
        <dbReference type="SAM" id="Coils"/>
    </source>
</evidence>
<sequence length="541" mass="60496">MSAGLGRSVNLAQLEEMVGIAKSGECGRFYASMRSGNMILTGVSSRIKRWKNKYFYVRINRSSVRDFAGVIRAGWNSRIGRKLQVLEAVPKGAFSLIEELKKLGQQRWGDFIEQIIKRCQRRVTTCNFTIPLATIRIYTHKPLKDRKPRSTKKQRSETVDMGIEDLDVVVYNVGSGSAKAPTHSDARRKNKGILVENSSKDTVGTDIPTRPGVSETVGDRKVADELVGDQAAGGASLSFWDDFDFNLEFRGRGRHILGDPGACGEYMVSNVNFMGTRYEQMLQKKHELIKENRSLKSKLKNMTKSAEEMVGHINTLGQKNEDLKVEVAKWEDEVQSMIGEKESLYHLAKSQMKRLRLSRHDTATSFGEYAIEKVEQGSAPEAPVEKLKEDLEKYLKMAAAHHIEKIAEQDFIFPDRSRWIPDDELVFSVESLNRIGQYGLGEEWDSAGEEEVRGDGEVDPRPSRVTLKVSGSDPTMSLRGREREDDSGSSHISETDEDEGPLMVDGREEVVKDPSEVADPAGNPDEAAEGLGTDEDDVVNF</sequence>
<dbReference type="AlphaFoldDB" id="A0A087G077"/>
<reference evidence="4" key="1">
    <citation type="journal article" date="2015" name="Nat. Plants">
        <title>Genome expansion of Arabis alpina linked with retrotransposition and reduced symmetric DNA methylation.</title>
        <authorList>
            <person name="Willing E.M."/>
            <person name="Rawat V."/>
            <person name="Mandakova T."/>
            <person name="Maumus F."/>
            <person name="James G.V."/>
            <person name="Nordstroem K.J."/>
            <person name="Becker C."/>
            <person name="Warthmann N."/>
            <person name="Chica C."/>
            <person name="Szarzynska B."/>
            <person name="Zytnicki M."/>
            <person name="Albani M.C."/>
            <person name="Kiefer C."/>
            <person name="Bergonzi S."/>
            <person name="Castaings L."/>
            <person name="Mateos J.L."/>
            <person name="Berns M.C."/>
            <person name="Bujdoso N."/>
            <person name="Piofczyk T."/>
            <person name="de Lorenzo L."/>
            <person name="Barrero-Sicilia C."/>
            <person name="Mateos I."/>
            <person name="Piednoel M."/>
            <person name="Hagmann J."/>
            <person name="Chen-Min-Tao R."/>
            <person name="Iglesias-Fernandez R."/>
            <person name="Schuster S.C."/>
            <person name="Alonso-Blanco C."/>
            <person name="Roudier F."/>
            <person name="Carbonero P."/>
            <person name="Paz-Ares J."/>
            <person name="Davis S.J."/>
            <person name="Pecinka A."/>
            <person name="Quesneville H."/>
            <person name="Colot V."/>
            <person name="Lysak M.A."/>
            <person name="Weigel D."/>
            <person name="Coupland G."/>
            <person name="Schneeberger K."/>
        </authorList>
    </citation>
    <scope>NUCLEOTIDE SEQUENCE [LARGE SCALE GENOMIC DNA]</scope>
    <source>
        <strain evidence="4">cv. Pajares</strain>
    </source>
</reference>
<evidence type="ECO:0000313" key="3">
    <source>
        <dbReference type="EMBL" id="KFK23279.1"/>
    </source>
</evidence>
<proteinExistence type="predicted"/>
<feature type="compositionally biased region" description="Basic and acidic residues" evidence="2">
    <location>
        <begin position="505"/>
        <end position="515"/>
    </location>
</feature>
<dbReference type="eggNOG" id="ENOG502SXPT">
    <property type="taxonomic scope" value="Eukaryota"/>
</dbReference>
<keyword evidence="4" id="KW-1185">Reference proteome</keyword>
<feature type="region of interest" description="Disordered" evidence="2">
    <location>
        <begin position="179"/>
        <end position="218"/>
    </location>
</feature>
<evidence type="ECO:0000256" key="2">
    <source>
        <dbReference type="SAM" id="MobiDB-lite"/>
    </source>
</evidence>